<comment type="similarity">
    <text evidence="2">Belongs to the peptidase M1 family.</text>
</comment>
<dbReference type="Gene3D" id="1.25.50.20">
    <property type="match status" value="1"/>
</dbReference>
<evidence type="ECO:0000256" key="9">
    <source>
        <dbReference type="ARBA" id="ARBA00023049"/>
    </source>
</evidence>
<dbReference type="SUPFAM" id="SSF63737">
    <property type="entry name" value="Leukotriene A4 hydrolase N-terminal domain"/>
    <property type="match status" value="1"/>
</dbReference>
<evidence type="ECO:0000256" key="2">
    <source>
        <dbReference type="ARBA" id="ARBA00010136"/>
    </source>
</evidence>
<dbReference type="InterPro" id="IPR027268">
    <property type="entry name" value="Peptidase_M4/M1_CTD_sf"/>
</dbReference>
<dbReference type="InterPro" id="IPR042097">
    <property type="entry name" value="Aminopeptidase_N-like_N_sf"/>
</dbReference>
<keyword evidence="9" id="KW-0482">Metalloprotease</keyword>
<evidence type="ECO:0000256" key="4">
    <source>
        <dbReference type="ARBA" id="ARBA00022670"/>
    </source>
</evidence>
<evidence type="ECO:0000259" key="16">
    <source>
        <dbReference type="Pfam" id="PF11838"/>
    </source>
</evidence>
<evidence type="ECO:0000313" key="18">
    <source>
        <dbReference type="EMBL" id="WOG88506.1"/>
    </source>
</evidence>
<keyword evidence="14" id="KW-0472">Membrane</keyword>
<keyword evidence="6" id="KW-0378">Hydrolase</keyword>
<dbReference type="InterPro" id="IPR045357">
    <property type="entry name" value="Aminopeptidase_N-like_N"/>
</dbReference>
<dbReference type="PRINTS" id="PR00756">
    <property type="entry name" value="ALADIPTASE"/>
</dbReference>
<dbReference type="PANTHER" id="PTHR11533">
    <property type="entry name" value="PROTEASE M1 ZINC METALLOPROTEASE"/>
    <property type="match status" value="1"/>
</dbReference>
<evidence type="ECO:0000256" key="14">
    <source>
        <dbReference type="SAM" id="Phobius"/>
    </source>
</evidence>
<evidence type="ECO:0000256" key="12">
    <source>
        <dbReference type="PIRSR" id="PIRSR634016-3"/>
    </source>
</evidence>
<feature type="active site" description="Proton acceptor" evidence="11">
    <location>
        <position position="174"/>
    </location>
</feature>
<evidence type="ECO:0000256" key="11">
    <source>
        <dbReference type="PIRSR" id="PIRSR634016-1"/>
    </source>
</evidence>
<feature type="domain" description="Aminopeptidase N-like N-terminal" evidence="17">
    <location>
        <begin position="1"/>
        <end position="66"/>
    </location>
</feature>
<dbReference type="GO" id="GO:0042277">
    <property type="term" value="F:peptide binding"/>
    <property type="evidence" value="ECO:0007669"/>
    <property type="project" value="TreeGrafter"/>
</dbReference>
<keyword evidence="19" id="KW-1185">Reference proteome</keyword>
<feature type="binding site" evidence="12">
    <location>
        <position position="196"/>
    </location>
    <ligand>
        <name>Zn(2+)</name>
        <dbReference type="ChEBI" id="CHEBI:29105"/>
        <note>catalytic</note>
    </ligand>
</feature>
<dbReference type="EMBL" id="CP093344">
    <property type="protein sequence ID" value="WOG88506.1"/>
    <property type="molecule type" value="Genomic_DNA"/>
</dbReference>
<comment type="subcellular location">
    <subcellularLocation>
        <location evidence="1">Microsome membrane</location>
        <topology evidence="1">Peripheral membrane protein</topology>
    </subcellularLocation>
</comment>
<feature type="site" description="Transition state stabilizer" evidence="13">
    <location>
        <position position="258"/>
    </location>
</feature>
<keyword evidence="8" id="KW-0256">Endoplasmic reticulum</keyword>
<dbReference type="SUPFAM" id="SSF55486">
    <property type="entry name" value="Metalloproteases ('zincins'), catalytic domain"/>
    <property type="match status" value="1"/>
</dbReference>
<dbReference type="Gene3D" id="2.60.40.1730">
    <property type="entry name" value="tricorn interacting facor f3 domain"/>
    <property type="match status" value="1"/>
</dbReference>
<reference evidence="18" key="1">
    <citation type="journal article" date="2016" name="Nat. Genet.">
        <title>A high-quality carrot genome assembly provides new insights into carotenoid accumulation and asterid genome evolution.</title>
        <authorList>
            <person name="Iorizzo M."/>
            <person name="Ellison S."/>
            <person name="Senalik D."/>
            <person name="Zeng P."/>
            <person name="Satapoomin P."/>
            <person name="Huang J."/>
            <person name="Bowman M."/>
            <person name="Iovene M."/>
            <person name="Sanseverino W."/>
            <person name="Cavagnaro P."/>
            <person name="Yildiz M."/>
            <person name="Macko-Podgorni A."/>
            <person name="Moranska E."/>
            <person name="Grzebelus E."/>
            <person name="Grzebelus D."/>
            <person name="Ashrafi H."/>
            <person name="Zheng Z."/>
            <person name="Cheng S."/>
            <person name="Spooner D."/>
            <person name="Van Deynze A."/>
            <person name="Simon P."/>
        </authorList>
    </citation>
    <scope>NUCLEOTIDE SEQUENCE</scope>
    <source>
        <tissue evidence="18">Leaf</tissue>
    </source>
</reference>
<proteinExistence type="inferred from homology"/>
<feature type="domain" description="ERAP1-like C-terminal" evidence="16">
    <location>
        <begin position="389"/>
        <end position="497"/>
    </location>
</feature>
<evidence type="ECO:0000313" key="19">
    <source>
        <dbReference type="Proteomes" id="UP000077755"/>
    </source>
</evidence>
<gene>
    <name evidence="18" type="ORF">DCAR_0207741</name>
</gene>
<sequence length="635" mass="72269">MAVTQFEAVDARKCFPCWDEPALKITVGVVPSELTVLSNMPVCQENSDGILESVQFEESPIVSTYLVAVVIGLFDYIEDKTSDGIVVRAYCPVGKSEKGKLALNIAVKALDIYKNYCSVPYSLPKLDMVAVPDFSAGAMENYGLIVYRETELLHDDLHSSAANTQRLAIVVTHEVAHQWFGNLVTMGWWTHLWLNEGFATWISYLATDIIYPEWRIWTQFLDTTTGGLRMDALETSHPVEVEVHTARAVDETFDAISYKKGSSVIWMLEDYLGSDIFQKSLGSCIKRYASKNAKTEDLWSVLSEESGIDVNKFMNTWTKQKGYPCVSIKINDSSLEFEQAQFLSSGRHGDGLWVIPITFPLGLNHKRSFLLDTKLRSFNPVPILKNSVIKVNVGQTGFYRVKYDDKIATHLKKAIKENSLTAADKFGILDDTYALREACGLPLSNLLSLLNVYRKELEYIVVSRLIDICYAIATVSSEVILDLMADLKQFFIELILFCAHNIYPVHAGKLVGVLMMHKKLGLEPVAGESHLDTYYCEKKRETVQQQNLKIEIRQGYTTIFKGFYLFFLQEFASWNWSIYGFPIWASCYLLVCVYRAESVHQHRNRLFSIFQVFHQFKNYSLRPPELYTQGERHAL</sequence>
<keyword evidence="5 12" id="KW-0479">Metal-binding</keyword>
<evidence type="ECO:0000256" key="6">
    <source>
        <dbReference type="ARBA" id="ARBA00022801"/>
    </source>
</evidence>
<dbReference type="InterPro" id="IPR034016">
    <property type="entry name" value="M1_APN-typ"/>
</dbReference>
<evidence type="ECO:0000259" key="17">
    <source>
        <dbReference type="Pfam" id="PF17900"/>
    </source>
</evidence>
<dbReference type="GO" id="GO:0008270">
    <property type="term" value="F:zinc ion binding"/>
    <property type="evidence" value="ECO:0007669"/>
    <property type="project" value="InterPro"/>
</dbReference>
<protein>
    <recommendedName>
        <fullName evidence="10">Alpha-aminoacylpeptide hydrolase</fullName>
    </recommendedName>
</protein>
<keyword evidence="14" id="KW-0812">Transmembrane</keyword>
<dbReference type="CDD" id="cd09601">
    <property type="entry name" value="M1_APN-Q_like"/>
    <property type="match status" value="1"/>
</dbReference>
<evidence type="ECO:0000256" key="7">
    <source>
        <dbReference type="ARBA" id="ARBA00022833"/>
    </source>
</evidence>
<organism evidence="18 19">
    <name type="scientific">Daucus carota subsp. sativus</name>
    <name type="common">Carrot</name>
    <dbReference type="NCBI Taxonomy" id="79200"/>
    <lineage>
        <taxon>Eukaryota</taxon>
        <taxon>Viridiplantae</taxon>
        <taxon>Streptophyta</taxon>
        <taxon>Embryophyta</taxon>
        <taxon>Tracheophyta</taxon>
        <taxon>Spermatophyta</taxon>
        <taxon>Magnoliopsida</taxon>
        <taxon>eudicotyledons</taxon>
        <taxon>Gunneridae</taxon>
        <taxon>Pentapetalae</taxon>
        <taxon>asterids</taxon>
        <taxon>campanulids</taxon>
        <taxon>Apiales</taxon>
        <taxon>Apiaceae</taxon>
        <taxon>Apioideae</taxon>
        <taxon>Scandiceae</taxon>
        <taxon>Daucinae</taxon>
        <taxon>Daucus</taxon>
        <taxon>Daucus sect. Daucus</taxon>
    </lineage>
</organism>
<dbReference type="Pfam" id="PF11838">
    <property type="entry name" value="ERAP1_C"/>
    <property type="match status" value="1"/>
</dbReference>
<dbReference type="GO" id="GO:0005737">
    <property type="term" value="C:cytoplasm"/>
    <property type="evidence" value="ECO:0007669"/>
    <property type="project" value="TreeGrafter"/>
</dbReference>
<dbReference type="GO" id="GO:0016020">
    <property type="term" value="C:membrane"/>
    <property type="evidence" value="ECO:0007669"/>
    <property type="project" value="TreeGrafter"/>
</dbReference>
<evidence type="ECO:0000256" key="10">
    <source>
        <dbReference type="ARBA" id="ARBA00029840"/>
    </source>
</evidence>
<dbReference type="GO" id="GO:0006508">
    <property type="term" value="P:proteolysis"/>
    <property type="evidence" value="ECO:0007669"/>
    <property type="project" value="UniProtKB-KW"/>
</dbReference>
<evidence type="ECO:0000256" key="1">
    <source>
        <dbReference type="ARBA" id="ARBA00004174"/>
    </source>
</evidence>
<keyword evidence="8" id="KW-0492">Microsome</keyword>
<comment type="cofactor">
    <cofactor evidence="12">
        <name>Zn(2+)</name>
        <dbReference type="ChEBI" id="CHEBI:29105"/>
    </cofactor>
    <text evidence="12">Binds 1 zinc ion per subunit.</text>
</comment>
<evidence type="ECO:0000256" key="13">
    <source>
        <dbReference type="PIRSR" id="PIRSR634016-4"/>
    </source>
</evidence>
<keyword evidence="14" id="KW-1133">Transmembrane helix</keyword>
<dbReference type="PANTHER" id="PTHR11533:SF274">
    <property type="entry name" value="AMINOPEPTIDASE"/>
    <property type="match status" value="1"/>
</dbReference>
<dbReference type="Gene3D" id="1.10.390.10">
    <property type="entry name" value="Neutral Protease Domain 2"/>
    <property type="match status" value="1"/>
</dbReference>
<feature type="binding site" evidence="12">
    <location>
        <position position="173"/>
    </location>
    <ligand>
        <name>Zn(2+)</name>
        <dbReference type="ChEBI" id="CHEBI:29105"/>
        <note>catalytic</note>
    </ligand>
</feature>
<dbReference type="Pfam" id="PF17900">
    <property type="entry name" value="Peptidase_M1_N"/>
    <property type="match status" value="1"/>
</dbReference>
<keyword evidence="4" id="KW-0645">Protease</keyword>
<dbReference type="InterPro" id="IPR014782">
    <property type="entry name" value="Peptidase_M1_dom"/>
</dbReference>
<dbReference type="GO" id="GO:0005615">
    <property type="term" value="C:extracellular space"/>
    <property type="evidence" value="ECO:0007669"/>
    <property type="project" value="TreeGrafter"/>
</dbReference>
<dbReference type="InterPro" id="IPR001930">
    <property type="entry name" value="Peptidase_M1"/>
</dbReference>
<dbReference type="GO" id="GO:0043171">
    <property type="term" value="P:peptide catabolic process"/>
    <property type="evidence" value="ECO:0007669"/>
    <property type="project" value="TreeGrafter"/>
</dbReference>
<evidence type="ECO:0000256" key="3">
    <source>
        <dbReference type="ARBA" id="ARBA00022438"/>
    </source>
</evidence>
<dbReference type="FunFam" id="1.10.390.10:FF:000001">
    <property type="entry name" value="Aminopeptidase"/>
    <property type="match status" value="1"/>
</dbReference>
<keyword evidence="7 12" id="KW-0862">Zinc</keyword>
<accession>A0AAF0WFL3</accession>
<evidence type="ECO:0000259" key="15">
    <source>
        <dbReference type="Pfam" id="PF01433"/>
    </source>
</evidence>
<dbReference type="Gene3D" id="2.60.40.1910">
    <property type="match status" value="1"/>
</dbReference>
<reference evidence="18" key="2">
    <citation type="submission" date="2022-03" db="EMBL/GenBank/DDBJ databases">
        <title>Draft title - Genomic analysis of global carrot germplasm unveils the trajectory of domestication and the origin of high carotenoid orange carrot.</title>
        <authorList>
            <person name="Iorizzo M."/>
            <person name="Ellison S."/>
            <person name="Senalik D."/>
            <person name="Macko-Podgorni A."/>
            <person name="Grzebelus D."/>
            <person name="Bostan H."/>
            <person name="Rolling W."/>
            <person name="Curaba J."/>
            <person name="Simon P."/>
        </authorList>
    </citation>
    <scope>NUCLEOTIDE SEQUENCE</scope>
    <source>
        <tissue evidence="18">Leaf</tissue>
    </source>
</reference>
<name>A0AAF0WFL3_DAUCS</name>
<feature type="binding site" evidence="12">
    <location>
        <position position="177"/>
    </location>
    <ligand>
        <name>Zn(2+)</name>
        <dbReference type="ChEBI" id="CHEBI:29105"/>
        <note>catalytic</note>
    </ligand>
</feature>
<keyword evidence="3" id="KW-0031">Aminopeptidase</keyword>
<evidence type="ECO:0000256" key="5">
    <source>
        <dbReference type="ARBA" id="ARBA00022723"/>
    </source>
</evidence>
<feature type="domain" description="Peptidase M1 membrane alanine aminopeptidase" evidence="15">
    <location>
        <begin position="102"/>
        <end position="317"/>
    </location>
</feature>
<feature type="transmembrane region" description="Helical" evidence="14">
    <location>
        <begin position="576"/>
        <end position="596"/>
    </location>
</feature>
<evidence type="ECO:0000256" key="8">
    <source>
        <dbReference type="ARBA" id="ARBA00022848"/>
    </source>
</evidence>
<dbReference type="AlphaFoldDB" id="A0AAF0WFL3"/>
<dbReference type="InterPro" id="IPR024571">
    <property type="entry name" value="ERAP1-like_C_dom"/>
</dbReference>
<dbReference type="GO" id="GO:0070006">
    <property type="term" value="F:metalloaminopeptidase activity"/>
    <property type="evidence" value="ECO:0007669"/>
    <property type="project" value="TreeGrafter"/>
</dbReference>
<dbReference type="InterPro" id="IPR050344">
    <property type="entry name" value="Peptidase_M1_aminopeptidases"/>
</dbReference>
<dbReference type="Proteomes" id="UP000077755">
    <property type="component" value="Chromosome 2"/>
</dbReference>
<dbReference type="Pfam" id="PF01433">
    <property type="entry name" value="Peptidase_M1"/>
    <property type="match status" value="1"/>
</dbReference>